<dbReference type="InterPro" id="IPR016039">
    <property type="entry name" value="Thiolase-like"/>
</dbReference>
<evidence type="ECO:0000259" key="1">
    <source>
        <dbReference type="Pfam" id="PF08545"/>
    </source>
</evidence>
<evidence type="ECO:0000313" key="3">
    <source>
        <dbReference type="Proteomes" id="UP000432464"/>
    </source>
</evidence>
<dbReference type="InterPro" id="IPR013751">
    <property type="entry name" value="ACP_syn_III_N"/>
</dbReference>
<keyword evidence="3" id="KW-1185">Reference proteome</keyword>
<dbReference type="RefSeq" id="WP_154788525.1">
    <property type="nucleotide sequence ID" value="NZ_WMBB01000006.1"/>
</dbReference>
<dbReference type="Proteomes" id="UP000432464">
    <property type="component" value="Unassembled WGS sequence"/>
</dbReference>
<protein>
    <submittedName>
        <fullName evidence="2">3-oxoacyl-ACP synthase</fullName>
    </submittedName>
</protein>
<dbReference type="EMBL" id="WMBB01000006">
    <property type="protein sequence ID" value="MTE14120.1"/>
    <property type="molecule type" value="Genomic_DNA"/>
</dbReference>
<dbReference type="AlphaFoldDB" id="A0A6I3L039"/>
<name>A0A6I3L039_9NOCA</name>
<sequence length="332" mass="35351">MNDRALPKDRVLLGPVATWFPEQTAEVVTLAELADLPANRREHALALGIDTVRTADGMTEVDLAAEAARTALDEAGLAAADLDALILATGRAPQYLLASEATRLQHRIGAARAFTTAAGDLGCVSVSAALTLAASLVRADAHCRNVLVVSAAKTPTRNRYRAPMTVLGDGAAALLVTTSGAGRWEFVDQIVRSEGKYADLFRIDYRDIGSDDWVEECADESAYSFRLAVESKKRFDAIIPELLRRNGVGDSAVGPILMQNLSAGAFAFWEEALDRPVDKACRTNLAAYGHLGSMDVLVNLEAAAASRAPGDYALVLNSSPVAAWSACLLRRV</sequence>
<accession>A0A6I3L039</accession>
<dbReference type="Gene3D" id="3.40.47.10">
    <property type="match status" value="2"/>
</dbReference>
<dbReference type="PANTHER" id="PTHR34069">
    <property type="entry name" value="3-OXOACYL-[ACYL-CARRIER-PROTEIN] SYNTHASE 3"/>
    <property type="match status" value="1"/>
</dbReference>
<evidence type="ECO:0000313" key="2">
    <source>
        <dbReference type="EMBL" id="MTE14120.1"/>
    </source>
</evidence>
<gene>
    <name evidence="2" type="ORF">GLP40_15280</name>
</gene>
<dbReference type="PANTHER" id="PTHR34069:SF2">
    <property type="entry name" value="BETA-KETOACYL-[ACYL-CARRIER-PROTEIN] SYNTHASE III"/>
    <property type="match status" value="1"/>
</dbReference>
<reference evidence="2 3" key="1">
    <citation type="submission" date="2019-11" db="EMBL/GenBank/DDBJ databases">
        <title>Nocardia sp. nov. CT2-14 isolated from soil.</title>
        <authorList>
            <person name="Kanchanasin P."/>
            <person name="Tanasupawat S."/>
            <person name="Yuki M."/>
            <person name="Kudo T."/>
        </authorList>
    </citation>
    <scope>NUCLEOTIDE SEQUENCE [LARGE SCALE GENOMIC DNA]</scope>
    <source>
        <strain evidence="2 3">CT2-14</strain>
    </source>
</reference>
<organism evidence="2 3">
    <name type="scientific">Nocardia aurantiaca</name>
    <dbReference type="NCBI Taxonomy" id="2675850"/>
    <lineage>
        <taxon>Bacteria</taxon>
        <taxon>Bacillati</taxon>
        <taxon>Actinomycetota</taxon>
        <taxon>Actinomycetes</taxon>
        <taxon>Mycobacteriales</taxon>
        <taxon>Nocardiaceae</taxon>
        <taxon>Nocardia</taxon>
    </lineage>
</organism>
<proteinExistence type="predicted"/>
<feature type="domain" description="Beta-ketoacyl-[acyl-carrier-protein] synthase III N-terminal" evidence="1">
    <location>
        <begin position="122"/>
        <end position="195"/>
    </location>
</feature>
<dbReference type="Pfam" id="PF08545">
    <property type="entry name" value="ACP_syn_III"/>
    <property type="match status" value="1"/>
</dbReference>
<dbReference type="GO" id="GO:0006633">
    <property type="term" value="P:fatty acid biosynthetic process"/>
    <property type="evidence" value="ECO:0007669"/>
    <property type="project" value="InterPro"/>
</dbReference>
<dbReference type="GO" id="GO:0044550">
    <property type="term" value="P:secondary metabolite biosynthetic process"/>
    <property type="evidence" value="ECO:0007669"/>
    <property type="project" value="TreeGrafter"/>
</dbReference>
<dbReference type="SUPFAM" id="SSF53901">
    <property type="entry name" value="Thiolase-like"/>
    <property type="match status" value="1"/>
</dbReference>
<comment type="caution">
    <text evidence="2">The sequence shown here is derived from an EMBL/GenBank/DDBJ whole genome shotgun (WGS) entry which is preliminary data.</text>
</comment>
<dbReference type="GO" id="GO:0004315">
    <property type="term" value="F:3-oxoacyl-[acyl-carrier-protein] synthase activity"/>
    <property type="evidence" value="ECO:0007669"/>
    <property type="project" value="InterPro"/>
</dbReference>